<keyword evidence="3 8" id="KW-1134">Transmembrane beta strand</keyword>
<name>A0ABQ5XL15_9GAMM</name>
<dbReference type="Gene3D" id="2.170.130.10">
    <property type="entry name" value="TonB-dependent receptor, plug domain"/>
    <property type="match status" value="1"/>
</dbReference>
<dbReference type="PROSITE" id="PS52016">
    <property type="entry name" value="TONB_DEPENDENT_REC_3"/>
    <property type="match status" value="1"/>
</dbReference>
<dbReference type="InterPro" id="IPR036942">
    <property type="entry name" value="Beta-barrel_TonB_sf"/>
</dbReference>
<evidence type="ECO:0000256" key="4">
    <source>
        <dbReference type="ARBA" id="ARBA00022692"/>
    </source>
</evidence>
<keyword evidence="7 8" id="KW-0998">Cell outer membrane</keyword>
<dbReference type="EMBL" id="BSOB01000006">
    <property type="protein sequence ID" value="GLQ91884.1"/>
    <property type="molecule type" value="Genomic_DNA"/>
</dbReference>
<sequence>MKTGNTFNYSLLSLACVAALASTGVFAQDNQTNSNTPSPKKLEAVTVTGSLIPQTQIETFTPTTTITSQELKARGFSSVADALQQMTFSTGSVQNSQTTNTFTPGAKTLSLFGLPVGYVKYLIDGRPMSSFSALYNSTDVFTNLNTIPTDLVDHIDILPGGQSTLYGSDAIAGVVNIVMKKKIDAPVIDVRYGWDQQGGGASRHISFADGFSFGKLNLLVGAQFENTQPVWSKDRSLTSHFFENGTSPATASRDYLVYNSDTRNNYLMMDPNHCALTTGQFNGTEGLRNRERFGEYCGSFYSPGQSTLSNGSKTANVYTHATFDVNDNVQLYSDVMLNFDREKYSPGSSVLWWGTNSKYGYIYDPNLDDFINFQKAFSPEEAGGFQNIMYKTYERNYTFTFGAKGALGASNWEYDAFAMHAEDKLNEMNFARFTEPMEAFFANRVLGPDLGPDPYGFGFSTFQPNYAAFYTPISNADFRTFTGYTSTQSKTWQNVGRVTLTNPSLFQMPGGDAGVAFLLEGGNEGWDYSPDSRLLSGDVWGASAVQGAGHRSRYAAATEWRLPLLSQLTMSASARYDAFNVAGATVSKPTYSVGLEYRPFDMLLLRARYGTSFKAPTLADEFQGESSSYVSPTDYYNCAKLGYDAAVAPISCPAKYNGASVIAVQSGNPSLKPISASNWSAGLVFSPVSRMALSMDFYHWNIKDEVSAQNPDQILLQEAACRLGQLDINSPSCVAAINQVTRNAKGDITEIYTPKVNVSNEVLDAISAGFNYSFGIGRFGELNTNLAYTDILQHKQQMYAGDPYVDLLRSPYYSTDFKTKLNASLTWKLDDWSATLYATRYGKSPNYLATLDLATPYQQPGEGTLPAWVIYNASVSYSPISNLKLSFVVDNLFNTMPPADNSYPGTSLSPYNQYNYNVFGRTFFLEANYKFGK</sequence>
<comment type="similarity">
    <text evidence="8 9">Belongs to the TonB-dependent receptor family.</text>
</comment>
<dbReference type="PANTHER" id="PTHR47234">
    <property type="match status" value="1"/>
</dbReference>
<comment type="caution">
    <text evidence="13">The sequence shown here is derived from an EMBL/GenBank/DDBJ whole genome shotgun (WGS) entry which is preliminary data.</text>
</comment>
<evidence type="ECO:0000313" key="14">
    <source>
        <dbReference type="Proteomes" id="UP001156670"/>
    </source>
</evidence>
<evidence type="ECO:0008006" key="15">
    <source>
        <dbReference type="Google" id="ProtNLM"/>
    </source>
</evidence>
<keyword evidence="5 9" id="KW-0798">TonB box</keyword>
<evidence type="ECO:0000256" key="9">
    <source>
        <dbReference type="RuleBase" id="RU003357"/>
    </source>
</evidence>
<evidence type="ECO:0000256" key="1">
    <source>
        <dbReference type="ARBA" id="ARBA00004571"/>
    </source>
</evidence>
<dbReference type="Pfam" id="PF00593">
    <property type="entry name" value="TonB_dep_Rec_b-barrel"/>
    <property type="match status" value="1"/>
</dbReference>
<dbReference type="InterPro" id="IPR037066">
    <property type="entry name" value="Plug_dom_sf"/>
</dbReference>
<keyword evidence="6 8" id="KW-0472">Membrane</keyword>
<evidence type="ECO:0000313" key="13">
    <source>
        <dbReference type="EMBL" id="GLQ91884.1"/>
    </source>
</evidence>
<evidence type="ECO:0000256" key="8">
    <source>
        <dbReference type="PROSITE-ProRule" id="PRU01360"/>
    </source>
</evidence>
<organism evidence="13 14">
    <name type="scientific">Dyella acidisoli</name>
    <dbReference type="NCBI Taxonomy" id="1867834"/>
    <lineage>
        <taxon>Bacteria</taxon>
        <taxon>Pseudomonadati</taxon>
        <taxon>Pseudomonadota</taxon>
        <taxon>Gammaproteobacteria</taxon>
        <taxon>Lysobacterales</taxon>
        <taxon>Rhodanobacteraceae</taxon>
        <taxon>Dyella</taxon>
    </lineage>
</organism>
<dbReference type="Gene3D" id="2.40.170.20">
    <property type="entry name" value="TonB-dependent receptor, beta-barrel domain"/>
    <property type="match status" value="1"/>
</dbReference>
<dbReference type="PROSITE" id="PS51257">
    <property type="entry name" value="PROKAR_LIPOPROTEIN"/>
    <property type="match status" value="1"/>
</dbReference>
<keyword evidence="10" id="KW-0732">Signal</keyword>
<feature type="chain" id="PRO_5046103894" description="TonB-dependent receptor" evidence="10">
    <location>
        <begin position="28"/>
        <end position="933"/>
    </location>
</feature>
<dbReference type="InterPro" id="IPR012910">
    <property type="entry name" value="Plug_dom"/>
</dbReference>
<evidence type="ECO:0000256" key="2">
    <source>
        <dbReference type="ARBA" id="ARBA00022448"/>
    </source>
</evidence>
<reference evidence="14" key="1">
    <citation type="journal article" date="2019" name="Int. J. Syst. Evol. Microbiol.">
        <title>The Global Catalogue of Microorganisms (GCM) 10K type strain sequencing project: providing services to taxonomists for standard genome sequencing and annotation.</title>
        <authorList>
            <consortium name="The Broad Institute Genomics Platform"/>
            <consortium name="The Broad Institute Genome Sequencing Center for Infectious Disease"/>
            <person name="Wu L."/>
            <person name="Ma J."/>
        </authorList>
    </citation>
    <scope>NUCLEOTIDE SEQUENCE [LARGE SCALE GENOMIC DNA]</scope>
    <source>
        <strain evidence="14">NBRC 111980</strain>
    </source>
</reference>
<gene>
    <name evidence="13" type="ORF">GCM10007901_08340</name>
</gene>
<proteinExistence type="inferred from homology"/>
<keyword evidence="14" id="KW-1185">Reference proteome</keyword>
<evidence type="ECO:0000259" key="12">
    <source>
        <dbReference type="Pfam" id="PF07715"/>
    </source>
</evidence>
<dbReference type="InterPro" id="IPR039426">
    <property type="entry name" value="TonB-dep_rcpt-like"/>
</dbReference>
<feature type="domain" description="TonB-dependent receptor plug" evidence="12">
    <location>
        <begin position="57"/>
        <end position="174"/>
    </location>
</feature>
<evidence type="ECO:0000256" key="10">
    <source>
        <dbReference type="SAM" id="SignalP"/>
    </source>
</evidence>
<keyword evidence="2 8" id="KW-0813">Transport</keyword>
<dbReference type="InterPro" id="IPR000531">
    <property type="entry name" value="Beta-barrel_TonB"/>
</dbReference>
<evidence type="ECO:0000256" key="3">
    <source>
        <dbReference type="ARBA" id="ARBA00022452"/>
    </source>
</evidence>
<dbReference type="Proteomes" id="UP001156670">
    <property type="component" value="Unassembled WGS sequence"/>
</dbReference>
<protein>
    <recommendedName>
        <fullName evidence="15">TonB-dependent receptor</fullName>
    </recommendedName>
</protein>
<evidence type="ECO:0000256" key="7">
    <source>
        <dbReference type="ARBA" id="ARBA00023237"/>
    </source>
</evidence>
<evidence type="ECO:0000259" key="11">
    <source>
        <dbReference type="Pfam" id="PF00593"/>
    </source>
</evidence>
<evidence type="ECO:0000256" key="6">
    <source>
        <dbReference type="ARBA" id="ARBA00023136"/>
    </source>
</evidence>
<dbReference type="Pfam" id="PF07715">
    <property type="entry name" value="Plug"/>
    <property type="match status" value="1"/>
</dbReference>
<keyword evidence="4 8" id="KW-0812">Transmembrane</keyword>
<feature type="domain" description="TonB-dependent receptor-like beta-barrel" evidence="11">
    <location>
        <begin position="464"/>
        <end position="892"/>
    </location>
</feature>
<comment type="subcellular location">
    <subcellularLocation>
        <location evidence="1 8">Cell outer membrane</location>
        <topology evidence="1 8">Multi-pass membrane protein</topology>
    </subcellularLocation>
</comment>
<feature type="signal peptide" evidence="10">
    <location>
        <begin position="1"/>
        <end position="27"/>
    </location>
</feature>
<dbReference type="SUPFAM" id="SSF56935">
    <property type="entry name" value="Porins"/>
    <property type="match status" value="1"/>
</dbReference>
<accession>A0ABQ5XL15</accession>
<dbReference type="PANTHER" id="PTHR47234:SF1">
    <property type="entry name" value="TONB-DEPENDENT RECEPTOR"/>
    <property type="match status" value="1"/>
</dbReference>
<evidence type="ECO:0000256" key="5">
    <source>
        <dbReference type="ARBA" id="ARBA00023077"/>
    </source>
</evidence>